<dbReference type="Gene3D" id="4.10.240.10">
    <property type="entry name" value="Zn(2)-C6 fungal-type DNA-binding domain"/>
    <property type="match status" value="1"/>
</dbReference>
<dbReference type="KEGG" id="pchm:VFPPC_10256"/>
<accession>A0A179F1C5</accession>
<dbReference type="RefSeq" id="XP_018137283.1">
    <property type="nucleotide sequence ID" value="XM_018288654.1"/>
</dbReference>
<dbReference type="CDD" id="cd00067">
    <property type="entry name" value="GAL4"/>
    <property type="match status" value="1"/>
</dbReference>
<keyword evidence="6" id="KW-1185">Reference proteome</keyword>
<organism evidence="5 6">
    <name type="scientific">Pochonia chlamydosporia 170</name>
    <dbReference type="NCBI Taxonomy" id="1380566"/>
    <lineage>
        <taxon>Eukaryota</taxon>
        <taxon>Fungi</taxon>
        <taxon>Dikarya</taxon>
        <taxon>Ascomycota</taxon>
        <taxon>Pezizomycotina</taxon>
        <taxon>Sordariomycetes</taxon>
        <taxon>Hypocreomycetidae</taxon>
        <taxon>Hypocreales</taxon>
        <taxon>Clavicipitaceae</taxon>
        <taxon>Pochonia</taxon>
    </lineage>
</organism>
<dbReference type="SMART" id="SM00066">
    <property type="entry name" value="GAL4"/>
    <property type="match status" value="1"/>
</dbReference>
<dbReference type="STRING" id="1380566.A0A179F1C5"/>
<dbReference type="PROSITE" id="PS50048">
    <property type="entry name" value="ZN2_CY6_FUNGAL_2"/>
    <property type="match status" value="1"/>
</dbReference>
<dbReference type="GO" id="GO:0005634">
    <property type="term" value="C:nucleus"/>
    <property type="evidence" value="ECO:0007669"/>
    <property type="project" value="UniProtKB-SubCell"/>
</dbReference>
<dbReference type="PANTHER" id="PTHR37534:SF46">
    <property type="entry name" value="ZN(II)2CYS6 TRANSCRIPTION FACTOR (EUROFUNG)"/>
    <property type="match status" value="1"/>
</dbReference>
<dbReference type="PANTHER" id="PTHR37534">
    <property type="entry name" value="TRANSCRIPTIONAL ACTIVATOR PROTEIN UGA3"/>
    <property type="match status" value="1"/>
</dbReference>
<feature type="domain" description="Zn(2)-C6 fungal-type" evidence="4">
    <location>
        <begin position="33"/>
        <end position="63"/>
    </location>
</feature>
<keyword evidence="2" id="KW-0539">Nucleus</keyword>
<dbReference type="SUPFAM" id="SSF57701">
    <property type="entry name" value="Zn2/Cys6 DNA-binding domain"/>
    <property type="match status" value="1"/>
</dbReference>
<dbReference type="Proteomes" id="UP000078397">
    <property type="component" value="Unassembled WGS sequence"/>
</dbReference>
<dbReference type="InterPro" id="IPR001138">
    <property type="entry name" value="Zn2Cys6_DnaBD"/>
</dbReference>
<feature type="region of interest" description="Disordered" evidence="3">
    <location>
        <begin position="68"/>
        <end position="92"/>
    </location>
</feature>
<evidence type="ECO:0000313" key="6">
    <source>
        <dbReference type="Proteomes" id="UP000078397"/>
    </source>
</evidence>
<sequence length="526" mass="57408">MQAQVEVSQGAATRTGAPYPTKFRLRHSRTKSGCLMCRRRKKKCDETRPHCSSCLKSKVPCEWPETTSAGVQDQRQAQTQGYTPKSAQYGLSNRQNANPLTLVSPSFKYGNPAYDLTCDSSRLLQHYVTETAAILATGTPIVNPFLTCVVPKACWDPTLMHIVLALSGAHLSYKLPSGDDATRVEASMRKHYLQVIRSVQNTIAVADFKNTDTISPLLLTLAFLCHYEVLAGSPTSALSMHLAALSQLFHRLSESHRAKAPSPNDPTDETVALSLEVLLYLAFSNVILPSHAFNSPNAVPDQVANSCCLLSQTLSSNGAIFAGCRGLFELIPVAKSLHTWRLAEEQAGIGAPGTEFEAALDDLSGRISGWTLEGDEILQPPSEPTSVNHDRLVEHEQQAMAAECLRHGLHIYTLVAPLGSSPPSPSVRRSVESHVAAVVELSERLEGLPASSNTLWAIVVAGSCLEDEGWRRELAAGLVNSRFQMRHLSLIKVALEKLWEDDDPRAWGPHGLEFVMRKHGLSISIL</sequence>
<dbReference type="AlphaFoldDB" id="A0A179F1C5"/>
<evidence type="ECO:0000313" key="5">
    <source>
        <dbReference type="EMBL" id="OAQ59228.1"/>
    </source>
</evidence>
<dbReference type="Pfam" id="PF11951">
    <property type="entry name" value="Fungal_trans_2"/>
    <property type="match status" value="1"/>
</dbReference>
<evidence type="ECO:0000256" key="1">
    <source>
        <dbReference type="ARBA" id="ARBA00004123"/>
    </source>
</evidence>
<comment type="caution">
    <text evidence="5">The sequence shown here is derived from an EMBL/GenBank/DDBJ whole genome shotgun (WGS) entry which is preliminary data.</text>
</comment>
<name>A0A179F1C5_METCM</name>
<reference evidence="5 6" key="1">
    <citation type="journal article" date="2016" name="PLoS Pathog.">
        <title>Biosynthesis of antibiotic leucinostatins in bio-control fungus Purpureocillium lilacinum and their inhibition on phytophthora revealed by genome mining.</title>
        <authorList>
            <person name="Wang G."/>
            <person name="Liu Z."/>
            <person name="Lin R."/>
            <person name="Li E."/>
            <person name="Mao Z."/>
            <person name="Ling J."/>
            <person name="Yang Y."/>
            <person name="Yin W.B."/>
            <person name="Xie B."/>
        </authorList>
    </citation>
    <scope>NUCLEOTIDE SEQUENCE [LARGE SCALE GENOMIC DNA]</scope>
    <source>
        <strain evidence="5">170</strain>
    </source>
</reference>
<dbReference type="InterPro" id="IPR036864">
    <property type="entry name" value="Zn2-C6_fun-type_DNA-bd_sf"/>
</dbReference>
<proteinExistence type="predicted"/>
<dbReference type="Pfam" id="PF00172">
    <property type="entry name" value="Zn_clus"/>
    <property type="match status" value="1"/>
</dbReference>
<dbReference type="OrthoDB" id="5229455at2759"/>
<dbReference type="PROSITE" id="PS00463">
    <property type="entry name" value="ZN2_CY6_FUNGAL_1"/>
    <property type="match status" value="1"/>
</dbReference>
<dbReference type="EMBL" id="LSBJ02000010">
    <property type="protein sequence ID" value="OAQ59228.1"/>
    <property type="molecule type" value="Genomic_DNA"/>
</dbReference>
<dbReference type="GO" id="GO:0008270">
    <property type="term" value="F:zinc ion binding"/>
    <property type="evidence" value="ECO:0007669"/>
    <property type="project" value="InterPro"/>
</dbReference>
<protein>
    <submittedName>
        <fullName evidence="5">Fungal specific transcription factor domain-containing protein</fullName>
    </submittedName>
</protein>
<evidence type="ECO:0000256" key="2">
    <source>
        <dbReference type="ARBA" id="ARBA00023242"/>
    </source>
</evidence>
<evidence type="ECO:0000256" key="3">
    <source>
        <dbReference type="SAM" id="MobiDB-lite"/>
    </source>
</evidence>
<dbReference type="InterPro" id="IPR021858">
    <property type="entry name" value="Fun_TF"/>
</dbReference>
<gene>
    <name evidence="5" type="ORF">VFPPC_10256</name>
</gene>
<comment type="subcellular location">
    <subcellularLocation>
        <location evidence="1">Nucleus</location>
    </subcellularLocation>
</comment>
<dbReference type="GO" id="GO:0000981">
    <property type="term" value="F:DNA-binding transcription factor activity, RNA polymerase II-specific"/>
    <property type="evidence" value="ECO:0007669"/>
    <property type="project" value="InterPro"/>
</dbReference>
<dbReference type="GeneID" id="28852648"/>
<evidence type="ECO:0000259" key="4">
    <source>
        <dbReference type="PROSITE" id="PS50048"/>
    </source>
</evidence>